<dbReference type="InterPro" id="IPR008397">
    <property type="entry name" value="Alginate_lyase_dom"/>
</dbReference>
<evidence type="ECO:0000259" key="4">
    <source>
        <dbReference type="Pfam" id="PF05426"/>
    </source>
</evidence>
<dbReference type="OrthoDB" id="7210452at2"/>
<dbReference type="SUPFAM" id="SSF48230">
    <property type="entry name" value="Chondroitin AC/alginate lyase"/>
    <property type="match status" value="1"/>
</dbReference>
<organism evidence="5 6">
    <name type="scientific">Puniceibacterium sediminis</name>
    <dbReference type="NCBI Taxonomy" id="1608407"/>
    <lineage>
        <taxon>Bacteria</taxon>
        <taxon>Pseudomonadati</taxon>
        <taxon>Pseudomonadota</taxon>
        <taxon>Alphaproteobacteria</taxon>
        <taxon>Rhodobacterales</taxon>
        <taxon>Paracoccaceae</taxon>
        <taxon>Puniceibacterium</taxon>
    </lineage>
</organism>
<evidence type="ECO:0000313" key="5">
    <source>
        <dbReference type="EMBL" id="SNR75475.1"/>
    </source>
</evidence>
<evidence type="ECO:0000256" key="3">
    <source>
        <dbReference type="SAM" id="MobiDB-lite"/>
    </source>
</evidence>
<dbReference type="GO" id="GO:0016829">
    <property type="term" value="F:lyase activity"/>
    <property type="evidence" value="ECO:0007669"/>
    <property type="project" value="UniProtKB-KW"/>
</dbReference>
<dbReference type="Gene3D" id="1.50.10.100">
    <property type="entry name" value="Chondroitin AC/alginate lyase"/>
    <property type="match status" value="1"/>
</dbReference>
<keyword evidence="6" id="KW-1185">Reference proteome</keyword>
<name>A0A238YWG4_9RHOB</name>
<dbReference type="GO" id="GO:0042597">
    <property type="term" value="C:periplasmic space"/>
    <property type="evidence" value="ECO:0007669"/>
    <property type="project" value="InterPro"/>
</dbReference>
<evidence type="ECO:0000313" key="6">
    <source>
        <dbReference type="Proteomes" id="UP000198417"/>
    </source>
</evidence>
<reference evidence="5 6" key="1">
    <citation type="submission" date="2017-06" db="EMBL/GenBank/DDBJ databases">
        <authorList>
            <person name="Kim H.J."/>
            <person name="Triplett B.A."/>
        </authorList>
    </citation>
    <scope>NUCLEOTIDE SEQUENCE [LARGE SCALE GENOMIC DNA]</scope>
    <source>
        <strain evidence="5 6">DSM 29052</strain>
    </source>
</reference>
<dbReference type="InterPro" id="IPR008929">
    <property type="entry name" value="Chondroitin_lyas"/>
</dbReference>
<accession>A0A238YWG4</accession>
<protein>
    <submittedName>
        <fullName evidence="5">Alginate lyase</fullName>
    </submittedName>
</protein>
<dbReference type="Proteomes" id="UP000198417">
    <property type="component" value="Unassembled WGS sequence"/>
</dbReference>
<dbReference type="Pfam" id="PF05426">
    <property type="entry name" value="Alginate_lyase"/>
    <property type="match status" value="1"/>
</dbReference>
<evidence type="ECO:0000256" key="1">
    <source>
        <dbReference type="ARBA" id="ARBA00022729"/>
    </source>
</evidence>
<keyword evidence="2 5" id="KW-0456">Lyase</keyword>
<feature type="domain" description="Alginate lyase" evidence="4">
    <location>
        <begin position="434"/>
        <end position="707"/>
    </location>
</feature>
<gene>
    <name evidence="5" type="ORF">SAMN06265370_1212</name>
</gene>
<dbReference type="RefSeq" id="WP_089273000.1">
    <property type="nucleotide sequence ID" value="NZ_FZNN01000021.1"/>
</dbReference>
<dbReference type="EMBL" id="FZNN01000021">
    <property type="protein sequence ID" value="SNR75475.1"/>
    <property type="molecule type" value="Genomic_DNA"/>
</dbReference>
<keyword evidence="1" id="KW-0732">Signal</keyword>
<sequence>MLRAKLRRLWSKPRNRALLVVSPFLLPTLPVSLPIYLVIRNRRRKARKAAKAGRATDNRPKMGELAGKLSSLSPPLRDAQAEARMDEMVDTFALCRIIGNDLVPRHRSGQALENVKFILENEPELADCKKLWLLNRIFDPDTEVALIDLLEAHGQTYERLNFDPGKVPRIGYDFATIRDGSIFLDGRLDEMGDAIALRLRLQTYRARNNYVMNNNGARNHALEMCRMHAKWALPFDGNCYFTQDAWEALRSGILANRDKRYFTVPMARMLDNQSLLVDGCAPIAQDEPQIAFRNDALARFDTAYPYGRRPKVELFVHLGIEGPWTDWPVNDFDEPPRKVSAEGYRVGSAGWVARLFSGEAKLEGSGKKNTAQRGIARDEAICLTLDTLEKRAIRAGDAAQAPVFYQLAGRSSEGFDEQVLHQAADEAMTRGPFSVTDKPKPGPSGNLHDYYHPAPYWWPDPKKPGGLPYIRKDGERVPGTEMYEAGSEQYDRSGLQRVFDDTTTLALAVRFGASQKHHDHACNLVRTWFINPETCMAPNLTSSQVRRGHQGDRGQPSGLIETKDFYYFLDAITLLDDPDLTAGMRAWCTKFLDWLENSEQGTKERSALNNHGTCYDLQCAALAAFLGDEDKLQQINHRAQARLLASITQDGDQPHEFARTLTLHYGVFNLQSWINLFDLLEGTGLHPWNSQAGQRLVVATSWLLNEATTTWTLPQIKPFDHRRLVPLASSLMARSGEHVSLSADAPACFPPHDGIALWWRLGRSVG</sequence>
<feature type="region of interest" description="Disordered" evidence="3">
    <location>
        <begin position="48"/>
        <end position="68"/>
    </location>
</feature>
<proteinExistence type="predicted"/>
<dbReference type="AlphaFoldDB" id="A0A238YWG4"/>
<evidence type="ECO:0000256" key="2">
    <source>
        <dbReference type="ARBA" id="ARBA00023239"/>
    </source>
</evidence>